<evidence type="ECO:0000313" key="1">
    <source>
        <dbReference type="EMBL" id="CZF86684.1"/>
    </source>
</evidence>
<dbReference type="Proteomes" id="UP000073601">
    <property type="component" value="Unassembled WGS sequence"/>
</dbReference>
<dbReference type="EMBL" id="FIZY01000076">
    <property type="protein sequence ID" value="CZF86684.1"/>
    <property type="molecule type" value="Genomic_DNA"/>
</dbReference>
<reference evidence="2" key="1">
    <citation type="submission" date="2016-02" db="EMBL/GenBank/DDBJ databases">
        <authorList>
            <person name="Rodrigo-Torres Lidia"/>
            <person name="Arahal R.David."/>
        </authorList>
    </citation>
    <scope>NUCLEOTIDE SEQUENCE [LARGE SCALE GENOMIC DNA]</scope>
    <source>
        <strain evidence="2">CECT 8713</strain>
    </source>
</reference>
<dbReference type="AlphaFoldDB" id="A0A128FK65"/>
<name>A0A128FK65_9GAMM</name>
<sequence>MNKTHIYAATGVALLVSVIGFVSISSAPTPHSSLLVESETQGVTPESDVDVDTPAKKLLSDDAEYPTPVVQLQQTLTYGLVNADAPSLPILKGDLESFAQSNIDDSQQVPDELANLKARLDALKQISNSQ</sequence>
<proteinExistence type="predicted"/>
<dbReference type="OrthoDB" id="5906652at2"/>
<keyword evidence="2" id="KW-1185">Reference proteome</keyword>
<evidence type="ECO:0000313" key="2">
    <source>
        <dbReference type="Proteomes" id="UP000073601"/>
    </source>
</evidence>
<gene>
    <name evidence="1" type="ORF">GMA8713_04722</name>
</gene>
<accession>A0A128FK65</accession>
<dbReference type="RefSeq" id="WP_062714746.1">
    <property type="nucleotide sequence ID" value="NZ_CAWRCI010000076.1"/>
</dbReference>
<protein>
    <submittedName>
        <fullName evidence="1">Uncharacterized protein</fullName>
    </submittedName>
</protein>
<organism evidence="1 2">
    <name type="scientific">Grimontia marina</name>
    <dbReference type="NCBI Taxonomy" id="646534"/>
    <lineage>
        <taxon>Bacteria</taxon>
        <taxon>Pseudomonadati</taxon>
        <taxon>Pseudomonadota</taxon>
        <taxon>Gammaproteobacteria</taxon>
        <taxon>Vibrionales</taxon>
        <taxon>Vibrionaceae</taxon>
        <taxon>Grimontia</taxon>
    </lineage>
</organism>